<dbReference type="Pfam" id="PF13730">
    <property type="entry name" value="HTH_36"/>
    <property type="match status" value="1"/>
</dbReference>
<evidence type="ECO:0000313" key="2">
    <source>
        <dbReference type="EMBL" id="SFZ82400.1"/>
    </source>
</evidence>
<dbReference type="OrthoDB" id="7864318at2"/>
<dbReference type="EMBL" id="FPKU01000001">
    <property type="protein sequence ID" value="SFZ82400.1"/>
    <property type="molecule type" value="Genomic_DNA"/>
</dbReference>
<sequence>MNPSAWSWRHAIVKSDLPPVTRHVLLTLSVFMNDMGGGCYPSTKRLAECTGLSERTVCTHLAAAADRGWLIITQHGFKGRKWKAHQYEAAWPQGAEGGSAPHAEGAERGSVPQPPEALNVVQRGTEGGSVYTSNRTNYLSSAGARAPRNVLLDVLDEPTADALLVHFERMKQPLDEYRAELKASQLAEHDDPNAAARLLIKRAWVNYEPEWQPSPRRAGEDDGGGKAKPPATRFVHAAKAKPTWRWCCAKTGHDPKQVDERGGWEFPADLLDEFLNLPAAEHANGQW</sequence>
<feature type="region of interest" description="Disordered" evidence="1">
    <location>
        <begin position="211"/>
        <end position="230"/>
    </location>
</feature>
<name>A0A1K2HV93_9HYPH</name>
<reference evidence="2 3" key="1">
    <citation type="submission" date="2016-11" db="EMBL/GenBank/DDBJ databases">
        <authorList>
            <person name="Jaros S."/>
            <person name="Januszkiewicz K."/>
            <person name="Wedrychowicz H."/>
        </authorList>
    </citation>
    <scope>NUCLEOTIDE SEQUENCE [LARGE SCALE GENOMIC DNA]</scope>
    <source>
        <strain evidence="2 3">ATCC 23634</strain>
    </source>
</reference>
<feature type="region of interest" description="Disordered" evidence="1">
    <location>
        <begin position="93"/>
        <end position="115"/>
    </location>
</feature>
<evidence type="ECO:0000313" key="3">
    <source>
        <dbReference type="Proteomes" id="UP000183447"/>
    </source>
</evidence>
<dbReference type="Gene3D" id="1.10.10.10">
    <property type="entry name" value="Winged helix-like DNA-binding domain superfamily/Winged helix DNA-binding domain"/>
    <property type="match status" value="1"/>
</dbReference>
<protein>
    <submittedName>
        <fullName evidence="2">Helix-turn-helix domain-containing protein</fullName>
    </submittedName>
</protein>
<gene>
    <name evidence="2" type="ORF">SAMN02983003_1056</name>
</gene>
<keyword evidence="3" id="KW-1185">Reference proteome</keyword>
<organism evidence="2 3">
    <name type="scientific">Devosia enhydra</name>
    <dbReference type="NCBI Taxonomy" id="665118"/>
    <lineage>
        <taxon>Bacteria</taxon>
        <taxon>Pseudomonadati</taxon>
        <taxon>Pseudomonadota</taxon>
        <taxon>Alphaproteobacteria</taxon>
        <taxon>Hyphomicrobiales</taxon>
        <taxon>Devosiaceae</taxon>
        <taxon>Devosia</taxon>
    </lineage>
</organism>
<dbReference type="InterPro" id="IPR036388">
    <property type="entry name" value="WH-like_DNA-bd_sf"/>
</dbReference>
<dbReference type="STRING" id="665118.SAMN02983003_1056"/>
<accession>A0A1K2HV93</accession>
<dbReference type="Proteomes" id="UP000183447">
    <property type="component" value="Unassembled WGS sequence"/>
</dbReference>
<proteinExistence type="predicted"/>
<evidence type="ECO:0000256" key="1">
    <source>
        <dbReference type="SAM" id="MobiDB-lite"/>
    </source>
</evidence>
<dbReference type="AlphaFoldDB" id="A0A1K2HV93"/>
<dbReference type="RefSeq" id="WP_072339628.1">
    <property type="nucleotide sequence ID" value="NZ_FPKU01000001.1"/>
</dbReference>